<organism evidence="6 7">
    <name type="scientific">Ardenticatena maritima</name>
    <dbReference type="NCBI Taxonomy" id="872965"/>
    <lineage>
        <taxon>Bacteria</taxon>
        <taxon>Bacillati</taxon>
        <taxon>Chloroflexota</taxon>
        <taxon>Ardenticatenia</taxon>
        <taxon>Ardenticatenales</taxon>
        <taxon>Ardenticatenaceae</taxon>
        <taxon>Ardenticatena</taxon>
    </lineage>
</organism>
<dbReference type="InterPro" id="IPR036594">
    <property type="entry name" value="Meth_synthase_dom"/>
</dbReference>
<feature type="domain" description="HTH merR-type" evidence="4">
    <location>
        <begin position="7"/>
        <end position="76"/>
    </location>
</feature>
<dbReference type="SUPFAM" id="SSF46955">
    <property type="entry name" value="Putative DNA-binding domain"/>
    <property type="match status" value="1"/>
</dbReference>
<feature type="domain" description="B12-binding" evidence="5">
    <location>
        <begin position="193"/>
        <end position="319"/>
    </location>
</feature>
<dbReference type="InterPro" id="IPR009061">
    <property type="entry name" value="DNA-bd_dom_put_sf"/>
</dbReference>
<dbReference type="EMBL" id="BBZA01000037">
    <property type="protein sequence ID" value="GAP62196.1"/>
    <property type="molecule type" value="Genomic_DNA"/>
</dbReference>
<keyword evidence="1" id="KW-0805">Transcription regulation</keyword>
<dbReference type="InterPro" id="IPR000551">
    <property type="entry name" value="MerR-type_HTH_dom"/>
</dbReference>
<dbReference type="InParanoid" id="A0A0M8K811"/>
<keyword evidence="3" id="KW-0804">Transcription</keyword>
<evidence type="ECO:0000313" key="7">
    <source>
        <dbReference type="Proteomes" id="UP000037784"/>
    </source>
</evidence>
<reference evidence="7" key="1">
    <citation type="submission" date="2015-08" db="EMBL/GenBank/DDBJ databases">
        <title>Draft Genome Sequence of a Heterotrophic Facultative Anaerobic Bacterium Ardenticatena maritima Strain 110S.</title>
        <authorList>
            <person name="Kawaichi S."/>
            <person name="Yoshida T."/>
            <person name="Sako Y."/>
            <person name="Nakamura R."/>
        </authorList>
    </citation>
    <scope>NUCLEOTIDE SEQUENCE [LARGE SCALE GENOMIC DNA]</scope>
    <source>
        <strain evidence="7">110S</strain>
    </source>
</reference>
<dbReference type="GO" id="GO:0003700">
    <property type="term" value="F:DNA-binding transcription factor activity"/>
    <property type="evidence" value="ECO:0007669"/>
    <property type="project" value="InterPro"/>
</dbReference>
<evidence type="ECO:0000256" key="3">
    <source>
        <dbReference type="ARBA" id="ARBA00023163"/>
    </source>
</evidence>
<dbReference type="InterPro" id="IPR047057">
    <property type="entry name" value="MerR_fam"/>
</dbReference>
<dbReference type="RefSeq" id="WP_054492114.1">
    <property type="nucleotide sequence ID" value="NZ_BBZA01000037.1"/>
</dbReference>
<evidence type="ECO:0000259" key="5">
    <source>
        <dbReference type="PROSITE" id="PS51332"/>
    </source>
</evidence>
<keyword evidence="2" id="KW-0238">DNA-binding</keyword>
<sequence length="443" mass="50296">MYDTTPTYNLKAVVQRTGVKPDTLRVWERRYGLPKPHRKPSGHRLYSEYDIAVVEWLRARLEEGMRISEAVSLWQQIEREGNDPLHVMPVHRFDAQPPVRRPAGHSQLDASVQAWLDAVLNFDEQNAEAVLTEAFALYPPETVVLQLIRPALHEIGERWYRGEVSVQQEHFASALVSRRLSAMMATMPPPWEPGSLLLACAPDELHSLPLLMLAFLLRRHGVATVYLGANVPADRLMQTYERVRPRLVVLTAQHLTTAARLADVAELLASRNVVVAYGGRIFAQEPLARRFIRGLFLGESMESALAHLLDWVRHTPALPNVPALPPTYREAWHHFRAQQPFIAADVIRALQADEHMRALPISALQSAVYFLGGDLEAVLRLGDVQILGSELEWVETLLVYHNIPRDALYHFLRMYQQAAQHHLDERGQIVIEWLQKVVHALAA</sequence>
<comment type="caution">
    <text evidence="6">The sequence shown here is derived from an EMBL/GenBank/DDBJ whole genome shotgun (WGS) entry which is preliminary data.</text>
</comment>
<evidence type="ECO:0000313" key="6">
    <source>
        <dbReference type="EMBL" id="GAP62196.1"/>
    </source>
</evidence>
<dbReference type="SUPFAM" id="SSF52242">
    <property type="entry name" value="Cobalamin (vitamin B12)-binding domain"/>
    <property type="match status" value="1"/>
</dbReference>
<dbReference type="InterPro" id="IPR036724">
    <property type="entry name" value="Cobalamin-bd_sf"/>
</dbReference>
<dbReference type="InterPro" id="IPR003759">
    <property type="entry name" value="Cbl-bd_cap"/>
</dbReference>
<evidence type="ECO:0000256" key="1">
    <source>
        <dbReference type="ARBA" id="ARBA00023015"/>
    </source>
</evidence>
<protein>
    <recommendedName>
        <fullName evidence="8">HTH merR-type domain-containing protein</fullName>
    </recommendedName>
</protein>
<dbReference type="CDD" id="cd01104">
    <property type="entry name" value="HTH_MlrA-CarA"/>
    <property type="match status" value="1"/>
</dbReference>
<dbReference type="GO" id="GO:0046872">
    <property type="term" value="F:metal ion binding"/>
    <property type="evidence" value="ECO:0007669"/>
    <property type="project" value="InterPro"/>
</dbReference>
<proteinExistence type="predicted"/>
<dbReference type="Gene3D" id="3.40.50.280">
    <property type="entry name" value="Cobalamin-binding domain"/>
    <property type="match status" value="1"/>
</dbReference>
<dbReference type="GO" id="GO:0031419">
    <property type="term" value="F:cobalamin binding"/>
    <property type="evidence" value="ECO:0007669"/>
    <property type="project" value="InterPro"/>
</dbReference>
<keyword evidence="7" id="KW-1185">Reference proteome</keyword>
<dbReference type="PANTHER" id="PTHR30204:SF67">
    <property type="entry name" value="HTH-TYPE TRANSCRIPTIONAL REGULATOR MLRA-RELATED"/>
    <property type="match status" value="1"/>
</dbReference>
<gene>
    <name evidence="6" type="ORF">ARMA_0619</name>
</gene>
<evidence type="ECO:0000259" key="4">
    <source>
        <dbReference type="PROSITE" id="PS50937"/>
    </source>
</evidence>
<dbReference type="Pfam" id="PF02607">
    <property type="entry name" value="B12-binding_2"/>
    <property type="match status" value="1"/>
</dbReference>
<dbReference type="OrthoDB" id="9800334at2"/>
<dbReference type="InterPro" id="IPR006158">
    <property type="entry name" value="Cobalamin-bd"/>
</dbReference>
<dbReference type="PROSITE" id="PS51332">
    <property type="entry name" value="B12_BINDING"/>
    <property type="match status" value="1"/>
</dbReference>
<dbReference type="GO" id="GO:0003677">
    <property type="term" value="F:DNA binding"/>
    <property type="evidence" value="ECO:0007669"/>
    <property type="project" value="UniProtKB-KW"/>
</dbReference>
<evidence type="ECO:0000256" key="2">
    <source>
        <dbReference type="ARBA" id="ARBA00023125"/>
    </source>
</evidence>
<dbReference type="Pfam" id="PF13411">
    <property type="entry name" value="MerR_1"/>
    <property type="match status" value="1"/>
</dbReference>
<dbReference type="PANTHER" id="PTHR30204">
    <property type="entry name" value="REDOX-CYCLING DRUG-SENSING TRANSCRIPTIONAL ACTIVATOR SOXR"/>
    <property type="match status" value="1"/>
</dbReference>
<dbReference type="Gene3D" id="1.10.1240.10">
    <property type="entry name" value="Methionine synthase domain"/>
    <property type="match status" value="1"/>
</dbReference>
<evidence type="ECO:0008006" key="8">
    <source>
        <dbReference type="Google" id="ProtNLM"/>
    </source>
</evidence>
<dbReference type="Proteomes" id="UP000037784">
    <property type="component" value="Unassembled WGS sequence"/>
</dbReference>
<accession>A0A0M8K811</accession>
<dbReference type="Gene3D" id="1.10.1660.10">
    <property type="match status" value="1"/>
</dbReference>
<dbReference type="AlphaFoldDB" id="A0A0M8K811"/>
<dbReference type="PROSITE" id="PS50937">
    <property type="entry name" value="HTH_MERR_2"/>
    <property type="match status" value="1"/>
</dbReference>
<dbReference type="SMART" id="SM00422">
    <property type="entry name" value="HTH_MERR"/>
    <property type="match status" value="1"/>
</dbReference>
<name>A0A0M8K811_9CHLR</name>
<dbReference type="Pfam" id="PF02310">
    <property type="entry name" value="B12-binding"/>
    <property type="match status" value="1"/>
</dbReference>